<dbReference type="EMBL" id="FMVM01000008">
    <property type="protein sequence ID" value="SCY73401.1"/>
    <property type="molecule type" value="Genomic_DNA"/>
</dbReference>
<name>A0A1G5ICB2_9BACL</name>
<gene>
    <name evidence="2" type="ORF">SAMN05720606_108172</name>
</gene>
<keyword evidence="1" id="KW-0472">Membrane</keyword>
<protein>
    <submittedName>
        <fullName evidence="2">Uncharacterized protein</fullName>
    </submittedName>
</protein>
<feature type="transmembrane region" description="Helical" evidence="1">
    <location>
        <begin position="7"/>
        <end position="29"/>
    </location>
</feature>
<evidence type="ECO:0000313" key="2">
    <source>
        <dbReference type="EMBL" id="SCY73401.1"/>
    </source>
</evidence>
<keyword evidence="3" id="KW-1185">Reference proteome</keyword>
<sequence>MINKVTKYLYIAFLSLASLCLLCLLLALIRLILPKVSLTDWDLLAFTGSMIAAVVTYMGIRAPILSQRKDQLMTRYSSIIKVLTLYSKKTRRIIFMTEFYNSLKEHEVTKERLQEQATVIKEYIENVSDLFAEIVNDVDLLTFENIEFKIRSLYGFINHYEAIDTHIQNYDSDSFFVFDIKDYLKQSKELEQYLVVYQQSLLVKYNEIRNRSVFRLTDPFKDII</sequence>
<dbReference type="RefSeq" id="WP_090920292.1">
    <property type="nucleotide sequence ID" value="NZ_FMVM01000008.1"/>
</dbReference>
<organism evidence="2 3">
    <name type="scientific">Paenibacillus polysaccharolyticus</name>
    <dbReference type="NCBI Taxonomy" id="582692"/>
    <lineage>
        <taxon>Bacteria</taxon>
        <taxon>Bacillati</taxon>
        <taxon>Bacillota</taxon>
        <taxon>Bacilli</taxon>
        <taxon>Bacillales</taxon>
        <taxon>Paenibacillaceae</taxon>
        <taxon>Paenibacillus</taxon>
    </lineage>
</organism>
<dbReference type="Proteomes" id="UP000198538">
    <property type="component" value="Unassembled WGS sequence"/>
</dbReference>
<keyword evidence="1" id="KW-1133">Transmembrane helix</keyword>
<feature type="transmembrane region" description="Helical" evidence="1">
    <location>
        <begin position="41"/>
        <end position="60"/>
    </location>
</feature>
<evidence type="ECO:0000313" key="3">
    <source>
        <dbReference type="Proteomes" id="UP000198538"/>
    </source>
</evidence>
<keyword evidence="1" id="KW-0812">Transmembrane</keyword>
<evidence type="ECO:0000256" key="1">
    <source>
        <dbReference type="SAM" id="Phobius"/>
    </source>
</evidence>
<proteinExistence type="predicted"/>
<dbReference type="AlphaFoldDB" id="A0A1G5ICB2"/>
<reference evidence="3" key="1">
    <citation type="submission" date="2016-10" db="EMBL/GenBank/DDBJ databases">
        <authorList>
            <person name="Varghese N."/>
            <person name="Submissions S."/>
        </authorList>
    </citation>
    <scope>NUCLEOTIDE SEQUENCE [LARGE SCALE GENOMIC DNA]</scope>
    <source>
        <strain evidence="3">BL9</strain>
    </source>
</reference>
<accession>A0A1G5ICB2</accession>